<dbReference type="AlphaFoldDB" id="A0A386HL53"/>
<organism evidence="2 3">
    <name type="scientific">Arachidicoccus soli</name>
    <dbReference type="NCBI Taxonomy" id="2341117"/>
    <lineage>
        <taxon>Bacteria</taxon>
        <taxon>Pseudomonadati</taxon>
        <taxon>Bacteroidota</taxon>
        <taxon>Chitinophagia</taxon>
        <taxon>Chitinophagales</taxon>
        <taxon>Chitinophagaceae</taxon>
        <taxon>Arachidicoccus</taxon>
    </lineage>
</organism>
<feature type="region of interest" description="Disordered" evidence="1">
    <location>
        <begin position="255"/>
        <end position="279"/>
    </location>
</feature>
<evidence type="ECO:0000256" key="1">
    <source>
        <dbReference type="SAM" id="MobiDB-lite"/>
    </source>
</evidence>
<sequence length="279" mass="31159">MCAFTRPSSKVLALSNLPVDKNFPSLLPNKPVGKTMAYKLVDSIYNRINLDNYGLNKDIFYNAYKGYEYLLSRGMLEKTNVLTIVDYSQSSTKKRFYVIDLKSGRVLFNTYVSHGKRSGGEYATSFSNVENSHKSSLGFIVTGSPYRGGSGYSLHLNGVESGFNNHIRERSIVIHGSHYVNEKRADESEVGRSFGCPAVPYGQQYDIINTIKGGSCVFIWAPDNHYQMASRILNATFQWPALKTEKLDFPELLPKDNNFSTSNNKSQTKIPAIASSNQG</sequence>
<dbReference type="PANTHER" id="PTHR38477">
    <property type="entry name" value="HYPOTHETICAL EXPORTED PROTEIN"/>
    <property type="match status" value="1"/>
</dbReference>
<dbReference type="Proteomes" id="UP000266118">
    <property type="component" value="Chromosome"/>
</dbReference>
<reference evidence="2 3" key="1">
    <citation type="submission" date="2018-09" db="EMBL/GenBank/DDBJ databases">
        <title>Arachidicoccus sp. nov., a bacterium isolated from soil.</title>
        <authorList>
            <person name="Weon H.-Y."/>
            <person name="Kwon S.-W."/>
            <person name="Lee S.A."/>
        </authorList>
    </citation>
    <scope>NUCLEOTIDE SEQUENCE [LARGE SCALE GENOMIC DNA]</scope>
    <source>
        <strain evidence="2 3">KIS59-12</strain>
    </source>
</reference>
<gene>
    <name evidence="2" type="ORF">D6B99_01890</name>
</gene>
<dbReference type="PANTHER" id="PTHR38477:SF1">
    <property type="entry name" value="MUREIN L,D-TRANSPEPTIDASE CATALYTIC DOMAIN FAMILY PROTEIN"/>
    <property type="match status" value="1"/>
</dbReference>
<dbReference type="InterPro" id="IPR032676">
    <property type="entry name" value="YkuD_2"/>
</dbReference>
<evidence type="ECO:0000313" key="2">
    <source>
        <dbReference type="EMBL" id="AYD46473.1"/>
    </source>
</evidence>
<protein>
    <recommendedName>
        <fullName evidence="4">Murein L,D-transpeptidase catalytic domain family protein</fullName>
    </recommendedName>
</protein>
<evidence type="ECO:0000313" key="3">
    <source>
        <dbReference type="Proteomes" id="UP000266118"/>
    </source>
</evidence>
<feature type="compositionally biased region" description="Polar residues" evidence="1">
    <location>
        <begin position="257"/>
        <end position="279"/>
    </location>
</feature>
<proteinExistence type="predicted"/>
<accession>A0A386HL53</accession>
<name>A0A386HL53_9BACT</name>
<keyword evidence="3" id="KW-1185">Reference proteome</keyword>
<dbReference type="KEGG" id="ark:D6B99_01890"/>
<evidence type="ECO:0008006" key="4">
    <source>
        <dbReference type="Google" id="ProtNLM"/>
    </source>
</evidence>
<dbReference type="EMBL" id="CP032489">
    <property type="protein sequence ID" value="AYD46473.1"/>
    <property type="molecule type" value="Genomic_DNA"/>
</dbReference>
<dbReference type="Pfam" id="PF13645">
    <property type="entry name" value="YkuD_2"/>
    <property type="match status" value="1"/>
</dbReference>
<dbReference type="OrthoDB" id="9815195at2"/>